<protein>
    <submittedName>
        <fullName evidence="4">Ubiquitin-like domain-containing protein</fullName>
    </submittedName>
</protein>
<dbReference type="InterPro" id="IPR012317">
    <property type="entry name" value="Poly(ADP-ribose)pol_cat_dom"/>
</dbReference>
<dbReference type="SUPFAM" id="SSF56399">
    <property type="entry name" value="ADP-ribosylation"/>
    <property type="match status" value="1"/>
</dbReference>
<dbReference type="Gene3D" id="3.90.228.10">
    <property type="match status" value="1"/>
</dbReference>
<dbReference type="Proteomes" id="UP000887577">
    <property type="component" value="Unplaced"/>
</dbReference>
<keyword evidence="3" id="KW-1185">Reference proteome</keyword>
<dbReference type="CDD" id="cd17039">
    <property type="entry name" value="Ubl_ubiquitin_like"/>
    <property type="match status" value="2"/>
</dbReference>
<accession>A0A914YZ72</accession>
<evidence type="ECO:0000313" key="3">
    <source>
        <dbReference type="Proteomes" id="UP000887577"/>
    </source>
</evidence>
<organism evidence="3 4">
    <name type="scientific">Panagrolaimus superbus</name>
    <dbReference type="NCBI Taxonomy" id="310955"/>
    <lineage>
        <taxon>Eukaryota</taxon>
        <taxon>Metazoa</taxon>
        <taxon>Ecdysozoa</taxon>
        <taxon>Nematoda</taxon>
        <taxon>Chromadorea</taxon>
        <taxon>Rhabditida</taxon>
        <taxon>Tylenchina</taxon>
        <taxon>Panagrolaimomorpha</taxon>
        <taxon>Panagrolaimoidea</taxon>
        <taxon>Panagrolaimidae</taxon>
        <taxon>Panagrolaimus</taxon>
    </lineage>
</organism>
<evidence type="ECO:0000259" key="2">
    <source>
        <dbReference type="PROSITE" id="PS50053"/>
    </source>
</evidence>
<dbReference type="SMART" id="SM00213">
    <property type="entry name" value="UBQ"/>
    <property type="match status" value="1"/>
</dbReference>
<dbReference type="WBParaSite" id="PSU_v2.g4932.t1">
    <property type="protein sequence ID" value="PSU_v2.g4932.t1"/>
    <property type="gene ID" value="PSU_v2.g4932"/>
</dbReference>
<proteinExistence type="predicted"/>
<feature type="compositionally biased region" description="Acidic residues" evidence="1">
    <location>
        <begin position="21"/>
        <end position="41"/>
    </location>
</feature>
<reference evidence="4" key="1">
    <citation type="submission" date="2022-11" db="UniProtKB">
        <authorList>
            <consortium name="WormBaseParasite"/>
        </authorList>
    </citation>
    <scope>IDENTIFICATION</scope>
</reference>
<feature type="region of interest" description="Disordered" evidence="1">
    <location>
        <begin position="17"/>
        <end position="41"/>
    </location>
</feature>
<name>A0A914YZ72_9BILA</name>
<dbReference type="PANTHER" id="PTHR36649">
    <property type="entry name" value="UBIQUITIN-LIKE DOMAIN-CONTAINING PROTEIN"/>
    <property type="match status" value="1"/>
</dbReference>
<dbReference type="GO" id="GO:0003950">
    <property type="term" value="F:NAD+ poly-ADP-ribosyltransferase activity"/>
    <property type="evidence" value="ECO:0007669"/>
    <property type="project" value="InterPro"/>
</dbReference>
<dbReference type="PROSITE" id="PS50053">
    <property type="entry name" value="UBIQUITIN_2"/>
    <property type="match status" value="2"/>
</dbReference>
<sequence length="375" mass="43325">MSKPPIKKTKISETVVSNIMDEYDDDEEEEEEEDGNDDDDVEPFRVAFTKHLYEEDEPEPIELPTWLIELKVQIMDGKSFKIKVNQFSNVSELKKAILKMHSIPPNHQHLFYNCKLLNDGHTLIYYEVDNGVTLKMYVAKTVERCEFYSIRADLLDPEAEQLELPTETLLSLCHFGQTRPPSNSHAELTIQIMNGQSFTIFTSTINMVGKLKEEIAEQEKIPIEHQNLFFNVTRRFAIKVRGKYEDMKWLGQPSTSTREIPGEWPMAYHGTSEVNILEIVNSGFDLRKCVRMAYGKGIYCSPDPKTALWYSKDYSCEINKSGTYRVILQCRANPEKIKVVRAADNRLGEYWTVPDGADLRPYGVCVYFYPVGKMW</sequence>
<feature type="domain" description="Ubiquitin-like" evidence="2">
    <location>
        <begin position="186"/>
        <end position="231"/>
    </location>
</feature>
<feature type="domain" description="Ubiquitin-like" evidence="2">
    <location>
        <begin position="68"/>
        <end position="138"/>
    </location>
</feature>
<evidence type="ECO:0000313" key="4">
    <source>
        <dbReference type="WBParaSite" id="PSU_v2.g4932.t1"/>
    </source>
</evidence>
<dbReference type="InterPro" id="IPR000626">
    <property type="entry name" value="Ubiquitin-like_dom"/>
</dbReference>
<dbReference type="AlphaFoldDB" id="A0A914YZ72"/>
<dbReference type="Pfam" id="PF00240">
    <property type="entry name" value="ubiquitin"/>
    <property type="match status" value="1"/>
</dbReference>
<dbReference type="InterPro" id="IPR029071">
    <property type="entry name" value="Ubiquitin-like_domsf"/>
</dbReference>
<evidence type="ECO:0000256" key="1">
    <source>
        <dbReference type="SAM" id="MobiDB-lite"/>
    </source>
</evidence>
<dbReference type="Pfam" id="PF00644">
    <property type="entry name" value="PARP"/>
    <property type="match status" value="1"/>
</dbReference>
<dbReference type="SUPFAM" id="SSF54236">
    <property type="entry name" value="Ubiquitin-like"/>
    <property type="match status" value="2"/>
</dbReference>
<dbReference type="Gene3D" id="3.10.20.90">
    <property type="entry name" value="Phosphatidylinositol 3-kinase Catalytic Subunit, Chain A, domain 1"/>
    <property type="match status" value="2"/>
</dbReference>
<dbReference type="PANTHER" id="PTHR36649:SF28">
    <property type="entry name" value="UBIQUITIN-LIKE DOMAIN-CONTAINING PROTEIN"/>
    <property type="match status" value="1"/>
</dbReference>